<protein>
    <recommendedName>
        <fullName evidence="3 12">Ribokinase</fullName>
        <shortName evidence="12">RK</shortName>
        <ecNumber evidence="2 12">2.7.1.15</ecNumber>
    </recommendedName>
</protein>
<comment type="subunit">
    <text evidence="12">Homodimer.</text>
</comment>
<dbReference type="InterPro" id="IPR029056">
    <property type="entry name" value="Ribokinase-like"/>
</dbReference>
<comment type="similarity">
    <text evidence="1">Belongs to the carbohydrate kinase pfkB family.</text>
</comment>
<keyword evidence="15" id="KW-1185">Reference proteome</keyword>
<evidence type="ECO:0000256" key="6">
    <source>
        <dbReference type="ARBA" id="ARBA00022741"/>
    </source>
</evidence>
<evidence type="ECO:0000313" key="14">
    <source>
        <dbReference type="EMBL" id="GAA1762515.1"/>
    </source>
</evidence>
<evidence type="ECO:0000256" key="3">
    <source>
        <dbReference type="ARBA" id="ARBA00016943"/>
    </source>
</evidence>
<keyword evidence="6 12" id="KW-0547">Nucleotide-binding</keyword>
<keyword evidence="10 12" id="KW-0630">Potassium</keyword>
<feature type="binding site" evidence="12">
    <location>
        <position position="139"/>
    </location>
    <ligand>
        <name>substrate</name>
    </ligand>
</feature>
<organism evidence="14 15">
    <name type="scientific">Nostocoides vanveenii</name>
    <dbReference type="NCBI Taxonomy" id="330835"/>
    <lineage>
        <taxon>Bacteria</taxon>
        <taxon>Bacillati</taxon>
        <taxon>Actinomycetota</taxon>
        <taxon>Actinomycetes</taxon>
        <taxon>Micrococcales</taxon>
        <taxon>Intrasporangiaceae</taxon>
        <taxon>Nostocoides</taxon>
    </lineage>
</organism>
<feature type="binding site" evidence="12">
    <location>
        <position position="265"/>
    </location>
    <ligand>
        <name>K(+)</name>
        <dbReference type="ChEBI" id="CHEBI:29103"/>
    </ligand>
</feature>
<evidence type="ECO:0000256" key="5">
    <source>
        <dbReference type="ARBA" id="ARBA00022723"/>
    </source>
</evidence>
<dbReference type="EMBL" id="BAAAPN010000051">
    <property type="protein sequence ID" value="GAA1762515.1"/>
    <property type="molecule type" value="Genomic_DNA"/>
</dbReference>
<feature type="domain" description="Carbohydrate kinase PfkB" evidence="13">
    <location>
        <begin position="2"/>
        <end position="273"/>
    </location>
</feature>
<evidence type="ECO:0000256" key="11">
    <source>
        <dbReference type="ARBA" id="ARBA00023277"/>
    </source>
</evidence>
<comment type="subcellular location">
    <subcellularLocation>
        <location evidence="12">Cytoplasm</location>
    </subcellularLocation>
</comment>
<dbReference type="EC" id="2.7.1.15" evidence="2 12"/>
<name>A0ABN2KRT6_9MICO</name>
<evidence type="ECO:0000256" key="7">
    <source>
        <dbReference type="ARBA" id="ARBA00022777"/>
    </source>
</evidence>
<feature type="binding site" evidence="12">
    <location>
        <position position="235"/>
    </location>
    <ligand>
        <name>substrate</name>
    </ligand>
</feature>
<dbReference type="PROSITE" id="PS00584">
    <property type="entry name" value="PFKB_KINASES_2"/>
    <property type="match status" value="1"/>
</dbReference>
<feature type="binding site" evidence="12">
    <location>
        <begin position="234"/>
        <end position="235"/>
    </location>
    <ligand>
        <name>ATP</name>
        <dbReference type="ChEBI" id="CHEBI:30616"/>
    </ligand>
</feature>
<evidence type="ECO:0000256" key="4">
    <source>
        <dbReference type="ARBA" id="ARBA00022679"/>
    </source>
</evidence>
<sequence length="283" mass="27812">MGRVIVVGSINVDHVAHVDDFPKPGETISALRLDLMAGGKGANQAVAAARAGADVVMVGCVGDDPYGVAYRNRLAQLGINVSAVRVVGGEPTGTAYVTLDAARENTIVTVAGANAEVALTDAQAVPGVGPGDVVVLQLEIPHHVVAAVAEWAADRGARVVLNVAPFAVLDPPALAVADPVVANEHEALRLADADLGTGGSLLVTLGPSGAVWDGEHVPAAAVPGDEVVDTTGAGDAFVGALAAALAAGADRASAMAAAARAGAAAVATPGAQPDGDLGPTRHS</sequence>
<dbReference type="Pfam" id="PF00294">
    <property type="entry name" value="PfkB"/>
    <property type="match status" value="1"/>
</dbReference>
<gene>
    <name evidence="12 14" type="primary">rbsK</name>
    <name evidence="14" type="ORF">GCM10009810_22250</name>
</gene>
<dbReference type="PANTHER" id="PTHR10584">
    <property type="entry name" value="SUGAR KINASE"/>
    <property type="match status" value="1"/>
</dbReference>
<keyword evidence="9 12" id="KW-0460">Magnesium</keyword>
<comment type="caution">
    <text evidence="14">The sequence shown here is derived from an EMBL/GenBank/DDBJ whole genome shotgun (WGS) entry which is preliminary data.</text>
</comment>
<reference evidence="14 15" key="1">
    <citation type="journal article" date="2019" name="Int. J. Syst. Evol. Microbiol.">
        <title>The Global Catalogue of Microorganisms (GCM) 10K type strain sequencing project: providing services to taxonomists for standard genome sequencing and annotation.</title>
        <authorList>
            <consortium name="The Broad Institute Genomics Platform"/>
            <consortium name="The Broad Institute Genome Sequencing Center for Infectious Disease"/>
            <person name="Wu L."/>
            <person name="Ma J."/>
        </authorList>
    </citation>
    <scope>NUCLEOTIDE SEQUENCE [LARGE SCALE GENOMIC DNA]</scope>
    <source>
        <strain evidence="14 15">JCM 15591</strain>
    </source>
</reference>
<keyword evidence="7 12" id="KW-0418">Kinase</keyword>
<feature type="binding site" evidence="12">
    <location>
        <position position="268"/>
    </location>
    <ligand>
        <name>K(+)</name>
        <dbReference type="ChEBI" id="CHEBI:29103"/>
    </ligand>
</feature>
<evidence type="ECO:0000259" key="13">
    <source>
        <dbReference type="Pfam" id="PF00294"/>
    </source>
</evidence>
<dbReference type="Gene3D" id="3.40.1190.20">
    <property type="match status" value="1"/>
</dbReference>
<feature type="binding site" evidence="12">
    <location>
        <begin position="11"/>
        <end position="13"/>
    </location>
    <ligand>
        <name>substrate</name>
    </ligand>
</feature>
<comment type="cofactor">
    <cofactor evidence="12">
        <name>Mg(2+)</name>
        <dbReference type="ChEBI" id="CHEBI:18420"/>
    </cofactor>
    <text evidence="12">Requires a divalent cation, most likely magnesium in vivo, as an electrophilic catalyst to aid phosphoryl group transfer. It is the chelate of the metal and the nucleotide that is the actual substrate.</text>
</comment>
<dbReference type="InterPro" id="IPR011877">
    <property type="entry name" value="Ribokinase"/>
</dbReference>
<comment type="function">
    <text evidence="12">Catalyzes the phosphorylation of ribose at O-5 in a reaction requiring ATP and magnesium. The resulting D-ribose-5-phosphate can then be used either for sythesis of nucleotides, histidine, and tryptophan, or as a component of the pentose phosphate pathway.</text>
</comment>
<keyword evidence="4 12" id="KW-0808">Transferase</keyword>
<evidence type="ECO:0000256" key="9">
    <source>
        <dbReference type="ARBA" id="ARBA00022842"/>
    </source>
</evidence>
<feature type="binding site" evidence="12">
    <location>
        <position position="231"/>
    </location>
    <ligand>
        <name>K(+)</name>
        <dbReference type="ChEBI" id="CHEBI:29103"/>
    </ligand>
</feature>
<dbReference type="InterPro" id="IPR002173">
    <property type="entry name" value="Carboh/pur_kinase_PfkB_CS"/>
</dbReference>
<keyword evidence="11 12" id="KW-0119">Carbohydrate metabolism</keyword>
<evidence type="ECO:0000256" key="2">
    <source>
        <dbReference type="ARBA" id="ARBA00012035"/>
    </source>
</evidence>
<comment type="pathway">
    <text evidence="12">Carbohydrate metabolism; D-ribose degradation; D-ribose 5-phosphate from beta-D-ribopyranose: step 2/2.</text>
</comment>
<dbReference type="Proteomes" id="UP001501475">
    <property type="component" value="Unassembled WGS sequence"/>
</dbReference>
<comment type="similarity">
    <text evidence="12">Belongs to the carbohydrate kinase PfkB family. Ribokinase subfamily.</text>
</comment>
<accession>A0ABN2KRT6</accession>
<dbReference type="RefSeq" id="WP_344066124.1">
    <property type="nucleotide sequence ID" value="NZ_BAAAPN010000051.1"/>
</dbReference>
<dbReference type="InterPro" id="IPR011611">
    <property type="entry name" value="PfkB_dom"/>
</dbReference>
<feature type="binding site" evidence="12">
    <location>
        <begin position="39"/>
        <end position="43"/>
    </location>
    <ligand>
        <name>substrate</name>
    </ligand>
</feature>
<feature type="binding site" evidence="12">
    <location>
        <position position="229"/>
    </location>
    <ligand>
        <name>K(+)</name>
        <dbReference type="ChEBI" id="CHEBI:29103"/>
    </ligand>
</feature>
<evidence type="ECO:0000256" key="10">
    <source>
        <dbReference type="ARBA" id="ARBA00022958"/>
    </source>
</evidence>
<dbReference type="HAMAP" id="MF_01987">
    <property type="entry name" value="Ribokinase"/>
    <property type="match status" value="1"/>
</dbReference>
<evidence type="ECO:0000256" key="8">
    <source>
        <dbReference type="ARBA" id="ARBA00022840"/>
    </source>
</evidence>
<evidence type="ECO:0000313" key="15">
    <source>
        <dbReference type="Proteomes" id="UP001501475"/>
    </source>
</evidence>
<comment type="caution">
    <text evidence="12">Lacks conserved residue(s) required for the propagation of feature annotation.</text>
</comment>
<feature type="binding site" evidence="12">
    <location>
        <position position="270"/>
    </location>
    <ligand>
        <name>K(+)</name>
        <dbReference type="ChEBI" id="CHEBI:29103"/>
    </ligand>
</feature>
<keyword evidence="12" id="KW-0963">Cytoplasm</keyword>
<evidence type="ECO:0000256" key="1">
    <source>
        <dbReference type="ARBA" id="ARBA00005380"/>
    </source>
</evidence>
<comment type="catalytic activity">
    <reaction evidence="12">
        <text>D-ribose + ATP = D-ribose 5-phosphate + ADP + H(+)</text>
        <dbReference type="Rhea" id="RHEA:13697"/>
        <dbReference type="ChEBI" id="CHEBI:15378"/>
        <dbReference type="ChEBI" id="CHEBI:30616"/>
        <dbReference type="ChEBI" id="CHEBI:47013"/>
        <dbReference type="ChEBI" id="CHEBI:78346"/>
        <dbReference type="ChEBI" id="CHEBI:456216"/>
        <dbReference type="EC" id="2.7.1.15"/>
    </reaction>
</comment>
<comment type="activity regulation">
    <text evidence="12">Activated by a monovalent cation that binds near, but not in, the active site. The most likely occupant of the site in vivo is potassium. Ion binding induces a conformational change that may alter substrate affinity.</text>
</comment>
<dbReference type="InterPro" id="IPR002139">
    <property type="entry name" value="Ribo/fructo_kinase"/>
</dbReference>
<evidence type="ECO:0000256" key="12">
    <source>
        <dbReference type="HAMAP-Rule" id="MF_01987"/>
    </source>
</evidence>
<dbReference type="PRINTS" id="PR00990">
    <property type="entry name" value="RIBOKINASE"/>
</dbReference>
<feature type="binding site" evidence="12">
    <location>
        <begin position="204"/>
        <end position="209"/>
    </location>
    <ligand>
        <name>ATP</name>
        <dbReference type="ChEBI" id="CHEBI:30616"/>
    </ligand>
</feature>
<proteinExistence type="inferred from homology"/>
<dbReference type="PANTHER" id="PTHR10584:SF166">
    <property type="entry name" value="RIBOKINASE"/>
    <property type="match status" value="1"/>
</dbReference>
<dbReference type="SUPFAM" id="SSF53613">
    <property type="entry name" value="Ribokinase-like"/>
    <property type="match status" value="1"/>
</dbReference>
<keyword evidence="5 12" id="KW-0479">Metal-binding</keyword>
<keyword evidence="8 12" id="KW-0067">ATP-binding</keyword>
<feature type="binding site" evidence="12">
    <location>
        <position position="183"/>
    </location>
    <ligand>
        <name>ATP</name>
        <dbReference type="ChEBI" id="CHEBI:30616"/>
    </ligand>
</feature>
<feature type="active site" description="Proton acceptor" evidence="12">
    <location>
        <position position="235"/>
    </location>
</feature>